<feature type="region of interest" description="Disordered" evidence="1">
    <location>
        <begin position="70"/>
        <end position="127"/>
    </location>
</feature>
<dbReference type="EMBL" id="KV426148">
    <property type="protein sequence ID" value="KZV86689.1"/>
    <property type="molecule type" value="Genomic_DNA"/>
</dbReference>
<reference evidence="2 3" key="1">
    <citation type="journal article" date="2016" name="Mol. Biol. Evol.">
        <title>Comparative Genomics of Early-Diverging Mushroom-Forming Fungi Provides Insights into the Origins of Lignocellulose Decay Capabilities.</title>
        <authorList>
            <person name="Nagy L.G."/>
            <person name="Riley R."/>
            <person name="Tritt A."/>
            <person name="Adam C."/>
            <person name="Daum C."/>
            <person name="Floudas D."/>
            <person name="Sun H."/>
            <person name="Yadav J.S."/>
            <person name="Pangilinan J."/>
            <person name="Larsson K.H."/>
            <person name="Matsuura K."/>
            <person name="Barry K."/>
            <person name="Labutti K."/>
            <person name="Kuo R."/>
            <person name="Ohm R.A."/>
            <person name="Bhattacharya S.S."/>
            <person name="Shirouzu T."/>
            <person name="Yoshinaga Y."/>
            <person name="Martin F.M."/>
            <person name="Grigoriev I.V."/>
            <person name="Hibbett D.S."/>
        </authorList>
    </citation>
    <scope>NUCLEOTIDE SEQUENCE [LARGE SCALE GENOMIC DNA]</scope>
    <source>
        <strain evidence="2 3">HHB12029</strain>
    </source>
</reference>
<feature type="region of interest" description="Disordered" evidence="1">
    <location>
        <begin position="251"/>
        <end position="283"/>
    </location>
</feature>
<dbReference type="Proteomes" id="UP000077266">
    <property type="component" value="Unassembled WGS sequence"/>
</dbReference>
<evidence type="ECO:0000313" key="3">
    <source>
        <dbReference type="Proteomes" id="UP000077266"/>
    </source>
</evidence>
<evidence type="ECO:0000313" key="2">
    <source>
        <dbReference type="EMBL" id="KZV86689.1"/>
    </source>
</evidence>
<protein>
    <submittedName>
        <fullName evidence="2">Uncharacterized protein</fullName>
    </submittedName>
</protein>
<evidence type="ECO:0000256" key="1">
    <source>
        <dbReference type="SAM" id="MobiDB-lite"/>
    </source>
</evidence>
<keyword evidence="3" id="KW-1185">Reference proteome</keyword>
<accession>A0A165ZY06</accession>
<dbReference type="AlphaFoldDB" id="A0A165ZY06"/>
<organism evidence="2 3">
    <name type="scientific">Exidia glandulosa HHB12029</name>
    <dbReference type="NCBI Taxonomy" id="1314781"/>
    <lineage>
        <taxon>Eukaryota</taxon>
        <taxon>Fungi</taxon>
        <taxon>Dikarya</taxon>
        <taxon>Basidiomycota</taxon>
        <taxon>Agaricomycotina</taxon>
        <taxon>Agaricomycetes</taxon>
        <taxon>Auriculariales</taxon>
        <taxon>Exidiaceae</taxon>
        <taxon>Exidia</taxon>
    </lineage>
</organism>
<feature type="compositionally biased region" description="Polar residues" evidence="1">
    <location>
        <begin position="270"/>
        <end position="279"/>
    </location>
</feature>
<name>A0A165ZY06_EXIGL</name>
<feature type="compositionally biased region" description="Polar residues" evidence="1">
    <location>
        <begin position="106"/>
        <end position="127"/>
    </location>
</feature>
<dbReference type="InParanoid" id="A0A165ZY06"/>
<feature type="compositionally biased region" description="Polar residues" evidence="1">
    <location>
        <begin position="87"/>
        <end position="96"/>
    </location>
</feature>
<gene>
    <name evidence="2" type="ORF">EXIGLDRAFT_752679</name>
</gene>
<proteinExistence type="predicted"/>
<sequence length="385" mass="43674">MSQRQFRPLANHPQEEWRQYAWYQQIYYWRQMSPQDREIVLNYPEICEMLRAEGVDPGSVTIPDRASWHMLEGGDDTQHPTGAPQPGSFQGTQARQGFQGPAPAGASTSSTVPPGSSAQPQWTVVSNNPRIVRPNDTLSDALHNQRLAVVQGYIGQAAGRKRFLEQSLERGPYDDHVQYWQGLIKNERQAQKEAYDLISTAYYKILRNSALPAPEPFATQVYHMFLATCDDYIAKLRAKRDRLRQRASTHARKAMFAQSPRDTRPELQQVRDTNSQPEQVRNEAEEVGRFAARLEAAKKELIARSDAASAYFKGYLPPEVGSSALEHHMLEEALSAPDNFVAVTASEWTFMERNGFIPAGVQTQVDAFYLRLQSSSQQLPQHRRQ</sequence>